<comment type="subcellular location">
    <subcellularLocation>
        <location evidence="1">Membrane</location>
    </subcellularLocation>
</comment>
<proteinExistence type="predicted"/>
<dbReference type="GO" id="GO:0008381">
    <property type="term" value="F:mechanosensitive monoatomic ion channel activity"/>
    <property type="evidence" value="ECO:0007669"/>
    <property type="project" value="InterPro"/>
</dbReference>
<dbReference type="InterPro" id="IPR023408">
    <property type="entry name" value="MscS_beta-dom_sf"/>
</dbReference>
<dbReference type="RefSeq" id="WP_068372183.1">
    <property type="nucleotide sequence ID" value="NZ_LSNE01000003.1"/>
</dbReference>
<dbReference type="InterPro" id="IPR010920">
    <property type="entry name" value="LSM_dom_sf"/>
</dbReference>
<feature type="transmembrane region" description="Helical" evidence="5">
    <location>
        <begin position="111"/>
        <end position="129"/>
    </location>
</feature>
<dbReference type="Proteomes" id="UP000070299">
    <property type="component" value="Unassembled WGS sequence"/>
</dbReference>
<organism evidence="7 8">
    <name type="scientific">Paraglaciecola hydrolytica</name>
    <dbReference type="NCBI Taxonomy" id="1799789"/>
    <lineage>
        <taxon>Bacteria</taxon>
        <taxon>Pseudomonadati</taxon>
        <taxon>Pseudomonadota</taxon>
        <taxon>Gammaproteobacteria</taxon>
        <taxon>Alteromonadales</taxon>
        <taxon>Alteromonadaceae</taxon>
        <taxon>Paraglaciecola</taxon>
    </lineage>
</organism>
<dbReference type="Gene3D" id="2.30.30.60">
    <property type="match status" value="1"/>
</dbReference>
<dbReference type="GO" id="GO:0071470">
    <property type="term" value="P:cellular response to osmotic stress"/>
    <property type="evidence" value="ECO:0007669"/>
    <property type="project" value="InterPro"/>
</dbReference>
<keyword evidence="3 5" id="KW-1133">Transmembrane helix</keyword>
<dbReference type="Pfam" id="PF00924">
    <property type="entry name" value="MS_channel_2nd"/>
    <property type="match status" value="1"/>
</dbReference>
<evidence type="ECO:0000256" key="3">
    <source>
        <dbReference type="ARBA" id="ARBA00022989"/>
    </source>
</evidence>
<feature type="domain" description="Mechanosensitive ion channel MscS" evidence="6">
    <location>
        <begin position="192"/>
        <end position="260"/>
    </location>
</feature>
<dbReference type="STRING" id="1799789.AX660_05655"/>
<evidence type="ECO:0000256" key="5">
    <source>
        <dbReference type="SAM" id="Phobius"/>
    </source>
</evidence>
<evidence type="ECO:0000259" key="6">
    <source>
        <dbReference type="Pfam" id="PF00924"/>
    </source>
</evidence>
<evidence type="ECO:0000256" key="4">
    <source>
        <dbReference type="ARBA" id="ARBA00023136"/>
    </source>
</evidence>
<sequence length="416" mass="46770">MKTNEQITQAVIDSFAYFDLTISAEGWLFQISAFLVIASLAWISLKICSIVLSGNLTKLIMRTKNTFDDELHQHGFFRRASHLAPSIVIYVLSPLFIGNELLLSFLQKTAVIYALIAVVRSISALLNTIEDSYNASNLAKKAPITGFIQVAKLFMVIVGLLLIISNILDKSPLILLSGLGAVTAILLLLFKDTILGFVAGIQIAANRMVNTGDWISMPQYGADGDVLQVGLTTVKVQNWDKTITTIPTYALIAEPVKNWRGMSESGGRRIKRSINIDIQSIRFCDEDMLKEYSTIRYIKAYIQQKKEELQAFHSEQKIDTQDLINSRRLTNIGTLRAYMQAYLANHSKINKDMTLMVRQLPPTELGVPLEIYCFSADKNWINYEGIQADIFDHLLAILPAFHLRAYQRVSDRSLQN</sequence>
<evidence type="ECO:0000313" key="8">
    <source>
        <dbReference type="Proteomes" id="UP000070299"/>
    </source>
</evidence>
<name>A0A136A2T4_9ALTE</name>
<dbReference type="AlphaFoldDB" id="A0A136A2T4"/>
<accession>A0A136A2T4</accession>
<feature type="transmembrane region" description="Helical" evidence="5">
    <location>
        <begin position="150"/>
        <end position="168"/>
    </location>
</feature>
<dbReference type="EMBL" id="LSNE01000003">
    <property type="protein sequence ID" value="KXI29542.1"/>
    <property type="molecule type" value="Genomic_DNA"/>
</dbReference>
<reference evidence="8" key="1">
    <citation type="submission" date="2016-02" db="EMBL/GenBank/DDBJ databases">
        <authorList>
            <person name="Schultz-Johansen M."/>
            <person name="Glaring M.A."/>
            <person name="Bech P.K."/>
            <person name="Stougaard P."/>
        </authorList>
    </citation>
    <scope>NUCLEOTIDE SEQUENCE [LARGE SCALE GENOMIC DNA]</scope>
    <source>
        <strain evidence="8">S66</strain>
    </source>
</reference>
<feature type="transmembrane region" description="Helical" evidence="5">
    <location>
        <begin position="27"/>
        <end position="52"/>
    </location>
</feature>
<comment type="caution">
    <text evidence="7">The sequence shown here is derived from an EMBL/GenBank/DDBJ whole genome shotgun (WGS) entry which is preliminary data.</text>
</comment>
<dbReference type="OrthoDB" id="9775207at2"/>
<keyword evidence="2 5" id="KW-0812">Transmembrane</keyword>
<protein>
    <submittedName>
        <fullName evidence="7">Mechanosensitive ion channel protein MscS</fullName>
    </submittedName>
</protein>
<keyword evidence="4 5" id="KW-0472">Membrane</keyword>
<dbReference type="PANTHER" id="PTHR30414:SF0">
    <property type="entry name" value="MINICONDUCTANCE MECHANOSENSITIVE CHANNEL YBDG"/>
    <property type="match status" value="1"/>
</dbReference>
<feature type="transmembrane region" description="Helical" evidence="5">
    <location>
        <begin position="87"/>
        <end position="105"/>
    </location>
</feature>
<evidence type="ECO:0000313" key="7">
    <source>
        <dbReference type="EMBL" id="KXI29542.1"/>
    </source>
</evidence>
<gene>
    <name evidence="7" type="ORF">AX660_05655</name>
</gene>
<keyword evidence="8" id="KW-1185">Reference proteome</keyword>
<feature type="transmembrane region" description="Helical" evidence="5">
    <location>
        <begin position="174"/>
        <end position="198"/>
    </location>
</feature>
<dbReference type="InterPro" id="IPR030192">
    <property type="entry name" value="YbdG"/>
</dbReference>
<evidence type="ECO:0000256" key="1">
    <source>
        <dbReference type="ARBA" id="ARBA00004370"/>
    </source>
</evidence>
<dbReference type="PANTHER" id="PTHR30414">
    <property type="entry name" value="MINICONDUCTANCE MECHANOSENSITIVE CHANNEL YBDG"/>
    <property type="match status" value="1"/>
</dbReference>
<evidence type="ECO:0000256" key="2">
    <source>
        <dbReference type="ARBA" id="ARBA00022692"/>
    </source>
</evidence>
<dbReference type="SUPFAM" id="SSF50182">
    <property type="entry name" value="Sm-like ribonucleoproteins"/>
    <property type="match status" value="1"/>
</dbReference>
<dbReference type="GO" id="GO:0005886">
    <property type="term" value="C:plasma membrane"/>
    <property type="evidence" value="ECO:0007669"/>
    <property type="project" value="TreeGrafter"/>
</dbReference>
<dbReference type="InterPro" id="IPR006685">
    <property type="entry name" value="MscS_channel_2nd"/>
</dbReference>